<evidence type="ECO:0000313" key="2">
    <source>
        <dbReference type="Proteomes" id="UP000242861"/>
    </source>
</evidence>
<dbReference type="Proteomes" id="UP000242861">
    <property type="component" value="Unassembled WGS sequence"/>
</dbReference>
<evidence type="ECO:0000313" key="1">
    <source>
        <dbReference type="EMBL" id="PKF72728.1"/>
    </source>
</evidence>
<sequence length="294" mass="32615">MSLSEPSAPLSSRLATLLGRLGMGGRQARHILQRASQLQLPFQTLPSHPDSISWQAGPPLQRLADLPRSALSGPVQEDKAAAHAALSRIVTLQQYSLDEVDLRHIDGINAAESAYLQARSFEDYLASKPQRNVRIISYKDFLRAVCLPLPHFLQGEPIQLLRADWRGERLFWAGEQQLEAFISAVAYARRRELPVLLPARLAHYHIDDLALEQLQLHYHMLAMPAQAWSDPAFMGLLLDTGLPYARLSLRDASGGPEALLLPRNQPLANALGEGLRLAGAADVVEHLHRLKRSI</sequence>
<dbReference type="EMBL" id="PIYS01000003">
    <property type="protein sequence ID" value="PKF72728.1"/>
    <property type="molecule type" value="Genomic_DNA"/>
</dbReference>
<protein>
    <submittedName>
        <fullName evidence="1">Uncharacterized protein</fullName>
    </submittedName>
</protein>
<reference evidence="2" key="1">
    <citation type="submission" date="2017-12" db="EMBL/GenBank/DDBJ databases">
        <authorList>
            <person name="Yu X.-Y."/>
        </authorList>
    </citation>
    <scope>NUCLEOTIDE SEQUENCE [LARGE SCALE GENOMIC DNA]</scope>
    <source>
        <strain evidence="2">ZYSR67-Z</strain>
    </source>
</reference>
<accession>A0A2I0CTT5</accession>
<organism evidence="1 2">
    <name type="scientific">Pseudomonas fluvialis</name>
    <dbReference type="NCBI Taxonomy" id="1793966"/>
    <lineage>
        <taxon>Bacteria</taxon>
        <taxon>Pseudomonadati</taxon>
        <taxon>Pseudomonadota</taxon>
        <taxon>Gammaproteobacteria</taxon>
        <taxon>Pseudomonadales</taxon>
        <taxon>Pseudomonadaceae</taxon>
        <taxon>Pseudomonas</taxon>
    </lineage>
</organism>
<dbReference type="AlphaFoldDB" id="A0A2I0CTT5"/>
<dbReference type="InterPro" id="IPR046507">
    <property type="entry name" value="DUF6685"/>
</dbReference>
<proteinExistence type="predicted"/>
<gene>
    <name evidence="1" type="ORF">CW360_03165</name>
</gene>
<comment type="caution">
    <text evidence="1">The sequence shown here is derived from an EMBL/GenBank/DDBJ whole genome shotgun (WGS) entry which is preliminary data.</text>
</comment>
<dbReference type="Pfam" id="PF20390">
    <property type="entry name" value="DUF6685"/>
    <property type="match status" value="1"/>
</dbReference>
<dbReference type="RefSeq" id="WP_101192729.1">
    <property type="nucleotide sequence ID" value="NZ_PIYS01000003.1"/>
</dbReference>
<name>A0A2I0CTT5_9PSED</name>